<reference evidence="1" key="1">
    <citation type="submission" date="2023-03" db="UniProtKB">
        <authorList>
            <consortium name="EnsemblPlants"/>
        </authorList>
    </citation>
    <scope>IDENTIFICATION</scope>
</reference>
<organism evidence="1">
    <name type="scientific">Cucumis melo</name>
    <name type="common">Muskmelon</name>
    <dbReference type="NCBI Taxonomy" id="3656"/>
    <lineage>
        <taxon>Eukaryota</taxon>
        <taxon>Viridiplantae</taxon>
        <taxon>Streptophyta</taxon>
        <taxon>Embryophyta</taxon>
        <taxon>Tracheophyta</taxon>
        <taxon>Spermatophyta</taxon>
        <taxon>Magnoliopsida</taxon>
        <taxon>eudicotyledons</taxon>
        <taxon>Gunneridae</taxon>
        <taxon>Pentapetalae</taxon>
        <taxon>rosids</taxon>
        <taxon>fabids</taxon>
        <taxon>Cucurbitales</taxon>
        <taxon>Cucurbitaceae</taxon>
        <taxon>Benincaseae</taxon>
        <taxon>Cucumis</taxon>
    </lineage>
</organism>
<accession>A0A9I9E6Y0</accession>
<sequence length="125" mass="14815">MNFYCFSHFQITFGRRASEYLQQNNAETLFFSFCTVLIYTDLPFNPQQYLLRKSPMFCAPHPSAYKGKEYPRRYFESTPDSRTNATRPVLATCNENSEDYVSRNSKRKCEFTWILFTNLTNAIRL</sequence>
<protein>
    <submittedName>
        <fullName evidence="1">Uncharacterized protein</fullName>
    </submittedName>
</protein>
<proteinExistence type="predicted"/>
<dbReference type="AlphaFoldDB" id="A0A9I9E6Y0"/>
<dbReference type="EnsemblPlants" id="MELO3C029571.2.1">
    <property type="protein sequence ID" value="MELO3C029571.2.1"/>
    <property type="gene ID" value="MELO3C029571.2"/>
</dbReference>
<dbReference type="Gramene" id="MELO3C029571.2.1">
    <property type="protein sequence ID" value="MELO3C029571.2.1"/>
    <property type="gene ID" value="MELO3C029571.2"/>
</dbReference>
<evidence type="ECO:0000313" key="1">
    <source>
        <dbReference type="EnsemblPlants" id="MELO3C029571.2.1"/>
    </source>
</evidence>
<name>A0A9I9E6Y0_CUCME</name>